<gene>
    <name evidence="2" type="ORF">FCM35_KLT04525</name>
</gene>
<organism evidence="2 3">
    <name type="scientific">Carex littledalei</name>
    <dbReference type="NCBI Taxonomy" id="544730"/>
    <lineage>
        <taxon>Eukaryota</taxon>
        <taxon>Viridiplantae</taxon>
        <taxon>Streptophyta</taxon>
        <taxon>Embryophyta</taxon>
        <taxon>Tracheophyta</taxon>
        <taxon>Spermatophyta</taxon>
        <taxon>Magnoliopsida</taxon>
        <taxon>Liliopsida</taxon>
        <taxon>Poales</taxon>
        <taxon>Cyperaceae</taxon>
        <taxon>Cyperoideae</taxon>
        <taxon>Cariceae</taxon>
        <taxon>Carex</taxon>
        <taxon>Carex subgen. Euthyceras</taxon>
    </lineage>
</organism>
<feature type="transmembrane region" description="Helical" evidence="1">
    <location>
        <begin position="6"/>
        <end position="26"/>
    </location>
</feature>
<protein>
    <submittedName>
        <fullName evidence="2">Uncharacterized protein</fullName>
    </submittedName>
</protein>
<keyword evidence="1" id="KW-1133">Transmembrane helix</keyword>
<reference evidence="2" key="1">
    <citation type="submission" date="2020-01" db="EMBL/GenBank/DDBJ databases">
        <title>Genome sequence of Kobresia littledalei, the first chromosome-level genome in the family Cyperaceae.</title>
        <authorList>
            <person name="Qu G."/>
        </authorList>
    </citation>
    <scope>NUCLEOTIDE SEQUENCE</scope>
    <source>
        <strain evidence="2">C.B.Clarke</strain>
        <tissue evidence="2">Leaf</tissue>
    </source>
</reference>
<keyword evidence="1" id="KW-0472">Membrane</keyword>
<name>A0A833R0W2_9POAL</name>
<evidence type="ECO:0000313" key="2">
    <source>
        <dbReference type="EMBL" id="KAF3331171.1"/>
    </source>
</evidence>
<accession>A0A833R0W2</accession>
<keyword evidence="1" id="KW-0812">Transmembrane</keyword>
<comment type="caution">
    <text evidence="2">The sequence shown here is derived from an EMBL/GenBank/DDBJ whole genome shotgun (WGS) entry which is preliminary data.</text>
</comment>
<dbReference type="EMBL" id="SWLB01000013">
    <property type="protein sequence ID" value="KAF3331171.1"/>
    <property type="molecule type" value="Genomic_DNA"/>
</dbReference>
<evidence type="ECO:0000313" key="3">
    <source>
        <dbReference type="Proteomes" id="UP000623129"/>
    </source>
</evidence>
<evidence type="ECO:0000256" key="1">
    <source>
        <dbReference type="SAM" id="Phobius"/>
    </source>
</evidence>
<keyword evidence="3" id="KW-1185">Reference proteome</keyword>
<dbReference type="Proteomes" id="UP000623129">
    <property type="component" value="Unassembled WGS sequence"/>
</dbReference>
<proteinExistence type="predicted"/>
<dbReference type="AlphaFoldDB" id="A0A833R0W2"/>
<sequence length="101" mass="11927">MYEDYSLFFIIRNNPLILFIYLLSLISLTISKSIGKECIPSLENQQENQISSTNPLIFQNDLQKKSISHPKKIKCRKQRNEVWYNIRGVSSQLLVIKFHIR</sequence>